<accession>A0AAV7RDA1</accession>
<organism evidence="1 2">
    <name type="scientific">Pleurodeles waltl</name>
    <name type="common">Iberian ribbed newt</name>
    <dbReference type="NCBI Taxonomy" id="8319"/>
    <lineage>
        <taxon>Eukaryota</taxon>
        <taxon>Metazoa</taxon>
        <taxon>Chordata</taxon>
        <taxon>Craniata</taxon>
        <taxon>Vertebrata</taxon>
        <taxon>Euteleostomi</taxon>
        <taxon>Amphibia</taxon>
        <taxon>Batrachia</taxon>
        <taxon>Caudata</taxon>
        <taxon>Salamandroidea</taxon>
        <taxon>Salamandridae</taxon>
        <taxon>Pleurodelinae</taxon>
        <taxon>Pleurodeles</taxon>
    </lineage>
</organism>
<dbReference type="EMBL" id="JANPWB010000009">
    <property type="protein sequence ID" value="KAJ1149381.1"/>
    <property type="molecule type" value="Genomic_DNA"/>
</dbReference>
<dbReference type="AlphaFoldDB" id="A0AAV7RDA1"/>
<evidence type="ECO:0000313" key="1">
    <source>
        <dbReference type="EMBL" id="KAJ1149381.1"/>
    </source>
</evidence>
<evidence type="ECO:0000313" key="2">
    <source>
        <dbReference type="Proteomes" id="UP001066276"/>
    </source>
</evidence>
<keyword evidence="2" id="KW-1185">Reference proteome</keyword>
<dbReference type="Proteomes" id="UP001066276">
    <property type="component" value="Chromosome 5"/>
</dbReference>
<protein>
    <submittedName>
        <fullName evidence="1">Uncharacterized protein</fullName>
    </submittedName>
</protein>
<gene>
    <name evidence="1" type="ORF">NDU88_002191</name>
</gene>
<proteinExistence type="predicted"/>
<sequence>MVSCRFHGHRAMERDPRECGMREGRQLAEEGWCGRNGRRSCYTHSIFLGLGEVTFVKMLPKAGLIPLLQECEYLEPFRLGLLTFQMPNILRVQRSECADRLS</sequence>
<name>A0AAV7RDA1_PLEWA</name>
<reference evidence="1" key="1">
    <citation type="journal article" date="2022" name="bioRxiv">
        <title>Sequencing and chromosome-scale assembly of the giantPleurodeles waltlgenome.</title>
        <authorList>
            <person name="Brown T."/>
            <person name="Elewa A."/>
            <person name="Iarovenko S."/>
            <person name="Subramanian E."/>
            <person name="Araus A.J."/>
            <person name="Petzold A."/>
            <person name="Susuki M."/>
            <person name="Suzuki K.-i.T."/>
            <person name="Hayashi T."/>
            <person name="Toyoda A."/>
            <person name="Oliveira C."/>
            <person name="Osipova E."/>
            <person name="Leigh N.D."/>
            <person name="Simon A."/>
            <person name="Yun M.H."/>
        </authorList>
    </citation>
    <scope>NUCLEOTIDE SEQUENCE</scope>
    <source>
        <strain evidence="1">20211129_DDA</strain>
        <tissue evidence="1">Liver</tissue>
    </source>
</reference>
<comment type="caution">
    <text evidence="1">The sequence shown here is derived from an EMBL/GenBank/DDBJ whole genome shotgun (WGS) entry which is preliminary data.</text>
</comment>